<evidence type="ECO:0000256" key="6">
    <source>
        <dbReference type="SAM" id="Phobius"/>
    </source>
</evidence>
<dbReference type="InterPro" id="IPR050638">
    <property type="entry name" value="AA-Vitamin_Transporters"/>
</dbReference>
<organism evidence="8 9">
    <name type="scientific">Rivibacter subsaxonicus</name>
    <dbReference type="NCBI Taxonomy" id="457575"/>
    <lineage>
        <taxon>Bacteria</taxon>
        <taxon>Pseudomonadati</taxon>
        <taxon>Pseudomonadota</taxon>
        <taxon>Betaproteobacteria</taxon>
        <taxon>Burkholderiales</taxon>
        <taxon>Rivibacter</taxon>
    </lineage>
</organism>
<sequence length="292" mass="31174">MKNRLDATAVAALLLCCLLWGLNQVAIKAALPEVPPLIQLSLRSVGAAVLLLTWMRMRGIRFSLDDGTLWPGLLAGALFAVEFACIFIGLQHTTAARSTVFINTSPLIVAAVLAAFVPAERLRPRQVAGLLIAFGAVALAFAEGFGEGGALLGDALALAAAVLWGLTTVTIRMTVLRRAPAELTLAYQLLVAAILAPLAAWVVGERWPADWSALALGSVFYQTVIVTFASYLLWFWLLTRYPATRVQSFAFLTPVSGLLFAVLLLGEPLGWRLVLALVGVIAGITLVNRRAS</sequence>
<feature type="transmembrane region" description="Helical" evidence="6">
    <location>
        <begin position="38"/>
        <end position="57"/>
    </location>
</feature>
<dbReference type="InterPro" id="IPR037185">
    <property type="entry name" value="EmrE-like"/>
</dbReference>
<evidence type="ECO:0000256" key="2">
    <source>
        <dbReference type="ARBA" id="ARBA00007362"/>
    </source>
</evidence>
<dbReference type="OrthoDB" id="184388at2"/>
<feature type="domain" description="EamA" evidence="7">
    <location>
        <begin position="152"/>
        <end position="288"/>
    </location>
</feature>
<keyword evidence="5 6" id="KW-0472">Membrane</keyword>
<keyword evidence="4 6" id="KW-1133">Transmembrane helix</keyword>
<comment type="subcellular location">
    <subcellularLocation>
        <location evidence="1">Membrane</location>
        <topology evidence="1">Multi-pass membrane protein</topology>
    </subcellularLocation>
</comment>
<evidence type="ECO:0000256" key="1">
    <source>
        <dbReference type="ARBA" id="ARBA00004141"/>
    </source>
</evidence>
<keyword evidence="9" id="KW-1185">Reference proteome</keyword>
<feature type="transmembrane region" description="Helical" evidence="6">
    <location>
        <begin position="215"/>
        <end position="237"/>
    </location>
</feature>
<feature type="transmembrane region" description="Helical" evidence="6">
    <location>
        <begin position="151"/>
        <end position="171"/>
    </location>
</feature>
<protein>
    <submittedName>
        <fullName evidence="8">Drug/metabolite transporter (DMT)-like permease</fullName>
    </submittedName>
</protein>
<feature type="transmembrane region" description="Helical" evidence="6">
    <location>
        <begin position="183"/>
        <end position="203"/>
    </location>
</feature>
<dbReference type="Pfam" id="PF00892">
    <property type="entry name" value="EamA"/>
    <property type="match status" value="2"/>
</dbReference>
<feature type="transmembrane region" description="Helical" evidence="6">
    <location>
        <begin position="69"/>
        <end position="90"/>
    </location>
</feature>
<dbReference type="GO" id="GO:0016020">
    <property type="term" value="C:membrane"/>
    <property type="evidence" value="ECO:0007669"/>
    <property type="project" value="UniProtKB-SubCell"/>
</dbReference>
<proteinExistence type="inferred from homology"/>
<comment type="similarity">
    <text evidence="2">Belongs to the EamA transporter family.</text>
</comment>
<dbReference type="Proteomes" id="UP000293671">
    <property type="component" value="Unassembled WGS sequence"/>
</dbReference>
<reference evidence="8 9" key="1">
    <citation type="submission" date="2019-02" db="EMBL/GenBank/DDBJ databases">
        <title>Genomic Encyclopedia of Type Strains, Phase IV (KMG-IV): sequencing the most valuable type-strain genomes for metagenomic binning, comparative biology and taxonomic classification.</title>
        <authorList>
            <person name="Goeker M."/>
        </authorList>
    </citation>
    <scope>NUCLEOTIDE SEQUENCE [LARGE SCALE GENOMIC DNA]</scope>
    <source>
        <strain evidence="8 9">DSM 19570</strain>
    </source>
</reference>
<dbReference type="EMBL" id="SHKP01000007">
    <property type="protein sequence ID" value="RZT95010.1"/>
    <property type="molecule type" value="Genomic_DNA"/>
</dbReference>
<name>A0A4Q7VG72_9BURK</name>
<comment type="caution">
    <text evidence="8">The sequence shown here is derived from an EMBL/GenBank/DDBJ whole genome shotgun (WGS) entry which is preliminary data.</text>
</comment>
<feature type="transmembrane region" description="Helical" evidence="6">
    <location>
        <begin position="96"/>
        <end position="116"/>
    </location>
</feature>
<feature type="transmembrane region" description="Helical" evidence="6">
    <location>
        <begin position="128"/>
        <end position="145"/>
    </location>
</feature>
<feature type="transmembrane region" description="Helical" evidence="6">
    <location>
        <begin position="249"/>
        <end position="265"/>
    </location>
</feature>
<feature type="transmembrane region" description="Helical" evidence="6">
    <location>
        <begin position="271"/>
        <end position="288"/>
    </location>
</feature>
<evidence type="ECO:0000313" key="9">
    <source>
        <dbReference type="Proteomes" id="UP000293671"/>
    </source>
</evidence>
<keyword evidence="3 6" id="KW-0812">Transmembrane</keyword>
<dbReference type="PANTHER" id="PTHR32322">
    <property type="entry name" value="INNER MEMBRANE TRANSPORTER"/>
    <property type="match status" value="1"/>
</dbReference>
<dbReference type="RefSeq" id="WP_130433074.1">
    <property type="nucleotide sequence ID" value="NZ_SHKP01000007.1"/>
</dbReference>
<dbReference type="InterPro" id="IPR000620">
    <property type="entry name" value="EamA_dom"/>
</dbReference>
<dbReference type="PANTHER" id="PTHR32322:SF2">
    <property type="entry name" value="EAMA DOMAIN-CONTAINING PROTEIN"/>
    <property type="match status" value="1"/>
</dbReference>
<evidence type="ECO:0000256" key="5">
    <source>
        <dbReference type="ARBA" id="ARBA00023136"/>
    </source>
</evidence>
<gene>
    <name evidence="8" type="ORF">EV670_2757</name>
</gene>
<feature type="domain" description="EamA" evidence="7">
    <location>
        <begin position="9"/>
        <end position="141"/>
    </location>
</feature>
<evidence type="ECO:0000259" key="7">
    <source>
        <dbReference type="Pfam" id="PF00892"/>
    </source>
</evidence>
<evidence type="ECO:0000256" key="4">
    <source>
        <dbReference type="ARBA" id="ARBA00022989"/>
    </source>
</evidence>
<evidence type="ECO:0000256" key="3">
    <source>
        <dbReference type="ARBA" id="ARBA00022692"/>
    </source>
</evidence>
<dbReference type="SUPFAM" id="SSF103481">
    <property type="entry name" value="Multidrug resistance efflux transporter EmrE"/>
    <property type="match status" value="2"/>
</dbReference>
<dbReference type="AlphaFoldDB" id="A0A4Q7VG72"/>
<evidence type="ECO:0000313" key="8">
    <source>
        <dbReference type="EMBL" id="RZT95010.1"/>
    </source>
</evidence>
<accession>A0A4Q7VG72</accession>